<dbReference type="PANTHER" id="PTHR32089:SF112">
    <property type="entry name" value="LYSOZYME-LIKE PROTEIN-RELATED"/>
    <property type="match status" value="1"/>
</dbReference>
<dbReference type="PANTHER" id="PTHR32089">
    <property type="entry name" value="METHYL-ACCEPTING CHEMOTAXIS PROTEIN MCPB"/>
    <property type="match status" value="1"/>
</dbReference>
<proteinExistence type="inferred from homology"/>
<protein>
    <submittedName>
        <fullName evidence="5">Methyl-accepting chemotaxis protein</fullName>
    </submittedName>
</protein>
<dbReference type="Gene3D" id="1.10.287.950">
    <property type="entry name" value="Methyl-accepting chemotaxis protein"/>
    <property type="match status" value="1"/>
</dbReference>
<evidence type="ECO:0000259" key="4">
    <source>
        <dbReference type="PROSITE" id="PS50111"/>
    </source>
</evidence>
<evidence type="ECO:0000313" key="5">
    <source>
        <dbReference type="EMBL" id="MBB6503562.1"/>
    </source>
</evidence>
<feature type="domain" description="Methyl-accepting transducer" evidence="4">
    <location>
        <begin position="200"/>
        <end position="429"/>
    </location>
</feature>
<reference evidence="5 6" key="2">
    <citation type="submission" date="2020-08" db="EMBL/GenBank/DDBJ databases">
        <authorList>
            <person name="Partida-Martinez L."/>
            <person name="Huntemann M."/>
            <person name="Clum A."/>
            <person name="Wang J."/>
            <person name="Palaniappan K."/>
            <person name="Ritter S."/>
            <person name="Chen I.-M."/>
            <person name="Stamatis D."/>
            <person name="Reddy T."/>
            <person name="O'Malley R."/>
            <person name="Daum C."/>
            <person name="Shapiro N."/>
            <person name="Ivanova N."/>
            <person name="Kyrpides N."/>
            <person name="Woyke T."/>
        </authorList>
    </citation>
    <scope>NUCLEOTIDE SEQUENCE [LARGE SCALE GENOMIC DNA]</scope>
    <source>
        <strain evidence="5 6">AS3.13</strain>
    </source>
</reference>
<keyword evidence="1 3" id="KW-0807">Transducer</keyword>
<dbReference type="Proteomes" id="UP000522313">
    <property type="component" value="Unassembled WGS sequence"/>
</dbReference>
<dbReference type="GO" id="GO:0016020">
    <property type="term" value="C:membrane"/>
    <property type="evidence" value="ECO:0007669"/>
    <property type="project" value="InterPro"/>
</dbReference>
<organism evidence="5 6">
    <name type="scientific">Sphingomonas endophytica</name>
    <dbReference type="NCBI Taxonomy" id="869719"/>
    <lineage>
        <taxon>Bacteria</taxon>
        <taxon>Pseudomonadati</taxon>
        <taxon>Pseudomonadota</taxon>
        <taxon>Alphaproteobacteria</taxon>
        <taxon>Sphingomonadales</taxon>
        <taxon>Sphingomonadaceae</taxon>
        <taxon>Sphingomonas</taxon>
    </lineage>
</organism>
<dbReference type="EMBL" id="JACHBT010000002">
    <property type="protein sequence ID" value="MBB6503562.1"/>
    <property type="molecule type" value="Genomic_DNA"/>
</dbReference>
<dbReference type="InterPro" id="IPR004090">
    <property type="entry name" value="Chemotax_Me-accpt_rcpt"/>
</dbReference>
<dbReference type="GO" id="GO:0006935">
    <property type="term" value="P:chemotaxis"/>
    <property type="evidence" value="ECO:0007669"/>
    <property type="project" value="InterPro"/>
</dbReference>
<comment type="caution">
    <text evidence="5">The sequence shown here is derived from an EMBL/GenBank/DDBJ whole genome shotgun (WGS) entry which is preliminary data.</text>
</comment>
<sequence>MPVLPYCTEQVLPNDLPPIGSVAAALDLNARFDVFDLGGELTRAARDAWETLRPHARTIADAYWSHWRRCFGTTASHAAHEDERMIDIGVAFLENRFLRTRERAWVESIERSVASAYGAKVSPMALLAMISASDRAALGVLMANVPREDPRLPQLIDTLMRLSALEGEITVAIYSVYNAHNAQGARDKLAADFRNEIAVTVEATTHEGHSLRSQASVASSSARGMLGKTSEVAAAAEQSAVAMRDAASTAAGLIRAIEDARAEVEVAADIATRAASQAGDAVTVSGALSDHAKSIESILGLIRDIAGQTNLLALNATIEAARAGDAGRGFAVVAQEVKSLANQTARATDDIAAKIAAIQAATRVTVDTSASIRNTVAEVQDSATRIRHAMESQAQTVTAITAAVDETALAADSMSHTIATIRTDTEAVASEIDQLGAGFESLASRLGDLDTRAGNFATRVAA</sequence>
<evidence type="ECO:0000313" key="6">
    <source>
        <dbReference type="Proteomes" id="UP000522313"/>
    </source>
</evidence>
<dbReference type="Pfam" id="PF00015">
    <property type="entry name" value="MCPsignal"/>
    <property type="match status" value="1"/>
</dbReference>
<name>A0A7X0JBI3_9SPHN</name>
<dbReference type="SUPFAM" id="SSF58104">
    <property type="entry name" value="Methyl-accepting chemotaxis protein (MCP) signaling domain"/>
    <property type="match status" value="1"/>
</dbReference>
<dbReference type="PRINTS" id="PR00260">
    <property type="entry name" value="CHEMTRNSDUCR"/>
</dbReference>
<evidence type="ECO:0000256" key="3">
    <source>
        <dbReference type="PROSITE-ProRule" id="PRU00284"/>
    </source>
</evidence>
<dbReference type="InterPro" id="IPR004089">
    <property type="entry name" value="MCPsignal_dom"/>
</dbReference>
<dbReference type="PROSITE" id="PS50111">
    <property type="entry name" value="CHEMOTAXIS_TRANSDUC_2"/>
    <property type="match status" value="1"/>
</dbReference>
<dbReference type="SMART" id="SM00283">
    <property type="entry name" value="MA"/>
    <property type="match status" value="1"/>
</dbReference>
<evidence type="ECO:0000256" key="2">
    <source>
        <dbReference type="ARBA" id="ARBA00029447"/>
    </source>
</evidence>
<comment type="similarity">
    <text evidence="2">Belongs to the methyl-accepting chemotaxis (MCP) protein family.</text>
</comment>
<reference evidence="5 6" key="1">
    <citation type="submission" date="2020-08" db="EMBL/GenBank/DDBJ databases">
        <title>The Agave Microbiome: Exploring the role of microbial communities in plant adaptations to desert environments.</title>
        <authorList>
            <person name="Partida-Martinez L.P."/>
        </authorList>
    </citation>
    <scope>NUCLEOTIDE SEQUENCE [LARGE SCALE GENOMIC DNA]</scope>
    <source>
        <strain evidence="5 6">AS3.13</strain>
    </source>
</reference>
<accession>A0A7X0JBI3</accession>
<dbReference type="GO" id="GO:0007165">
    <property type="term" value="P:signal transduction"/>
    <property type="evidence" value="ECO:0007669"/>
    <property type="project" value="UniProtKB-KW"/>
</dbReference>
<dbReference type="GO" id="GO:0004888">
    <property type="term" value="F:transmembrane signaling receptor activity"/>
    <property type="evidence" value="ECO:0007669"/>
    <property type="project" value="InterPro"/>
</dbReference>
<evidence type="ECO:0000256" key="1">
    <source>
        <dbReference type="ARBA" id="ARBA00023224"/>
    </source>
</evidence>
<gene>
    <name evidence="5" type="ORF">F4693_000515</name>
</gene>
<dbReference type="AlphaFoldDB" id="A0A7X0JBI3"/>